<organism evidence="2 3">
    <name type="scientific">Pseudomonas sihuiensis</name>
    <dbReference type="NCBI Taxonomy" id="1274359"/>
    <lineage>
        <taxon>Bacteria</taxon>
        <taxon>Pseudomonadati</taxon>
        <taxon>Pseudomonadota</taxon>
        <taxon>Gammaproteobacteria</taxon>
        <taxon>Pseudomonadales</taxon>
        <taxon>Pseudomonadaceae</taxon>
        <taxon>Pseudomonas</taxon>
    </lineage>
</organism>
<protein>
    <submittedName>
        <fullName evidence="2">Uncharacterized protein</fullName>
    </submittedName>
</protein>
<feature type="compositionally biased region" description="Basic and acidic residues" evidence="1">
    <location>
        <begin position="69"/>
        <end position="82"/>
    </location>
</feature>
<feature type="compositionally biased region" description="Basic and acidic residues" evidence="1">
    <location>
        <begin position="34"/>
        <end position="46"/>
    </location>
</feature>
<gene>
    <name evidence="2" type="ORF">SAMN05216363_1139</name>
</gene>
<dbReference type="AlphaFoldDB" id="A0A1H2LCA5"/>
<name>A0A1H2LCA5_9PSED</name>
<evidence type="ECO:0000313" key="3">
    <source>
        <dbReference type="Proteomes" id="UP000198675"/>
    </source>
</evidence>
<reference evidence="3" key="1">
    <citation type="submission" date="2016-10" db="EMBL/GenBank/DDBJ databases">
        <authorList>
            <person name="Varghese N."/>
            <person name="Submissions S."/>
        </authorList>
    </citation>
    <scope>NUCLEOTIDE SEQUENCE [LARGE SCALE GENOMIC DNA]</scope>
    <source>
        <strain evidence="3">KCTC 32246</strain>
    </source>
</reference>
<dbReference type="Proteomes" id="UP000198675">
    <property type="component" value="Chromosome I"/>
</dbReference>
<dbReference type="EMBL" id="LT629797">
    <property type="protein sequence ID" value="SDU78633.1"/>
    <property type="molecule type" value="Genomic_DNA"/>
</dbReference>
<sequence length="82" mass="9017">MHKPTYQQPAKHSGKAEGQTQKPSTASTAQPFYKADRDPVISKDSFEGPAKSPQQPKEAANQGKPQATQDKRNAQNREPKKS</sequence>
<accession>A0A1H2LCA5</accession>
<dbReference type="RefSeq" id="WP_017676989.1">
    <property type="nucleotide sequence ID" value="NZ_LT629797.1"/>
</dbReference>
<proteinExistence type="predicted"/>
<evidence type="ECO:0000313" key="2">
    <source>
        <dbReference type="EMBL" id="SDU78633.1"/>
    </source>
</evidence>
<keyword evidence="3" id="KW-1185">Reference proteome</keyword>
<feature type="compositionally biased region" description="Polar residues" evidence="1">
    <location>
        <begin position="18"/>
        <end position="30"/>
    </location>
</feature>
<feature type="compositionally biased region" description="Polar residues" evidence="1">
    <location>
        <begin position="1"/>
        <end position="10"/>
    </location>
</feature>
<evidence type="ECO:0000256" key="1">
    <source>
        <dbReference type="SAM" id="MobiDB-lite"/>
    </source>
</evidence>
<feature type="region of interest" description="Disordered" evidence="1">
    <location>
        <begin position="1"/>
        <end position="82"/>
    </location>
</feature>